<evidence type="ECO:0000256" key="6">
    <source>
        <dbReference type="ARBA" id="ARBA00022898"/>
    </source>
</evidence>
<dbReference type="UniPathway" id="UPA00222"/>
<dbReference type="STRING" id="3218.A0A2K1JRP6"/>
<dbReference type="GO" id="GO:0005777">
    <property type="term" value="C:peroxisome"/>
    <property type="evidence" value="ECO:0007669"/>
    <property type="project" value="EnsemblPlants"/>
</dbReference>
<dbReference type="InterPro" id="IPR015421">
    <property type="entry name" value="PyrdxlP-dep_Trfase_major"/>
</dbReference>
<dbReference type="Gramene" id="Pp3c12_22290V3.4">
    <property type="protein sequence ID" value="Pp3c12_22290V3.4"/>
    <property type="gene ID" value="Pp3c12_22290"/>
</dbReference>
<keyword evidence="7" id="KW-0443">Lipid metabolism</keyword>
<evidence type="ECO:0000256" key="5">
    <source>
        <dbReference type="ARBA" id="ARBA00022679"/>
    </source>
</evidence>
<evidence type="ECO:0000313" key="10">
    <source>
        <dbReference type="EMBL" id="PNR44208.1"/>
    </source>
</evidence>
<dbReference type="InterPro" id="IPR004839">
    <property type="entry name" value="Aminotransferase_I/II_large"/>
</dbReference>
<dbReference type="EMBL" id="ABEU02000012">
    <property type="protein sequence ID" value="PNR44208.1"/>
    <property type="molecule type" value="Genomic_DNA"/>
</dbReference>
<dbReference type="GO" id="GO:0016020">
    <property type="term" value="C:membrane"/>
    <property type="evidence" value="ECO:0007669"/>
    <property type="project" value="GOC"/>
</dbReference>
<dbReference type="Gene3D" id="3.90.1150.10">
    <property type="entry name" value="Aspartate Aminotransferase, domain 1"/>
    <property type="match status" value="1"/>
</dbReference>
<dbReference type="FunCoup" id="A0A2K1JRP6">
    <property type="interactions" value="1803"/>
</dbReference>
<keyword evidence="6 8" id="KW-0663">Pyridoxal phosphate</keyword>
<dbReference type="PANTHER" id="PTHR13693:SF77">
    <property type="entry name" value="8-AMINO-7-OXONONANOATE SYNTHASE"/>
    <property type="match status" value="1"/>
</dbReference>
<evidence type="ECO:0000256" key="2">
    <source>
        <dbReference type="ARBA" id="ARBA00004760"/>
    </source>
</evidence>
<evidence type="ECO:0000313" key="11">
    <source>
        <dbReference type="EnsemblPlants" id="Pp3c12_22290V3.1"/>
    </source>
</evidence>
<protein>
    <recommendedName>
        <fullName evidence="9">Aminotransferase class I/classII large domain-containing protein</fullName>
    </recommendedName>
</protein>
<dbReference type="GO" id="GO:0016740">
    <property type="term" value="F:transferase activity"/>
    <property type="evidence" value="ECO:0007669"/>
    <property type="project" value="UniProtKB-KW"/>
</dbReference>
<sequence>MGGAWDTWLDGALGALENSMLLRSLRPLVLSEPDGNEDGGDCNQHTLQTFEDLGPWDRAGVEVKTSQVTVDAWLSASTSTGEDIHSLNDSVGGKGAKEEFHKLLLFSGNDYLGLSVHPAVRRAAAEAAVEFGMGPRASPLVCGYTSHHRRLESTLAELKDTEECLLCPTGFSANMAVLTAITSVVPGRNEDKESPVAIFSDALNHASIVDGVRVSQRQSNAEVYIYRHNDMMHLHQLLTNCKRERKVVITDSLFSMDGDFAFMKELSALRKQHDFLWIIDEAHGTLVCGESGGGVAEAFGVQEYVDIHVGTLSKAIGCHGGFIASSRKWKQWIQTRGRSFIFSTALPVPVVAAAHAAIMVAKKEKWRQHKVWALVRQFSEATGLIFTSPIAPILFGDADAALEASRKLLAKGFHVPAIRPPTVPVGSSRLRITFSAGHTAADVEALVKALSHWTKTKGPSLNFLPSPVYWFPASLTDSKTLKLLLGNNREVQSKKVRLRPKL</sequence>
<dbReference type="EnsemblPlants" id="Pp3c12_22290V3.4">
    <property type="protein sequence ID" value="Pp3c12_22290V3.4"/>
    <property type="gene ID" value="Pp3c12_22290"/>
</dbReference>
<dbReference type="GO" id="GO:0009102">
    <property type="term" value="P:biotin biosynthetic process"/>
    <property type="evidence" value="ECO:0000318"/>
    <property type="project" value="GO_Central"/>
</dbReference>
<dbReference type="GO" id="GO:0006665">
    <property type="term" value="P:sphingolipid metabolic process"/>
    <property type="evidence" value="ECO:0007669"/>
    <property type="project" value="UniProtKB-UniPathway"/>
</dbReference>
<dbReference type="OMA" id="GTHEYCD"/>
<comment type="cofactor">
    <cofactor evidence="1 8">
        <name>pyridoxal 5'-phosphate</name>
        <dbReference type="ChEBI" id="CHEBI:597326"/>
    </cofactor>
</comment>
<evidence type="ECO:0000256" key="4">
    <source>
        <dbReference type="ARBA" id="ARBA00010008"/>
    </source>
</evidence>
<name>A0A2K1JRP6_PHYPA</name>
<dbReference type="InterPro" id="IPR015424">
    <property type="entry name" value="PyrdxlP-dep_Trfase"/>
</dbReference>
<dbReference type="PaxDb" id="3218-PP1S118_234V6.2"/>
<evidence type="ECO:0000313" key="12">
    <source>
        <dbReference type="Proteomes" id="UP000006727"/>
    </source>
</evidence>
<accession>A0A2K1JRP6</accession>
<evidence type="ECO:0000256" key="1">
    <source>
        <dbReference type="ARBA" id="ARBA00001933"/>
    </source>
</evidence>
<dbReference type="InterPro" id="IPR001917">
    <property type="entry name" value="Aminotrans_II_pyridoxalP_BS"/>
</dbReference>
<keyword evidence="7" id="KW-0746">Sphingolipid metabolism</keyword>
<dbReference type="GO" id="GO:0005829">
    <property type="term" value="C:cytosol"/>
    <property type="evidence" value="ECO:0007669"/>
    <property type="project" value="EnsemblPlants"/>
</dbReference>
<proteinExistence type="inferred from homology"/>
<dbReference type="GO" id="GO:0030170">
    <property type="term" value="F:pyridoxal phosphate binding"/>
    <property type="evidence" value="ECO:0007669"/>
    <property type="project" value="InterPro"/>
</dbReference>
<reference evidence="10 12" key="1">
    <citation type="journal article" date="2008" name="Science">
        <title>The Physcomitrella genome reveals evolutionary insights into the conquest of land by plants.</title>
        <authorList>
            <person name="Rensing S."/>
            <person name="Lang D."/>
            <person name="Zimmer A."/>
            <person name="Terry A."/>
            <person name="Salamov A."/>
            <person name="Shapiro H."/>
            <person name="Nishiyama T."/>
            <person name="Perroud P.-F."/>
            <person name="Lindquist E."/>
            <person name="Kamisugi Y."/>
            <person name="Tanahashi T."/>
            <person name="Sakakibara K."/>
            <person name="Fujita T."/>
            <person name="Oishi K."/>
            <person name="Shin-I T."/>
            <person name="Kuroki Y."/>
            <person name="Toyoda A."/>
            <person name="Suzuki Y."/>
            <person name="Hashimoto A."/>
            <person name="Yamaguchi K."/>
            <person name="Sugano A."/>
            <person name="Kohara Y."/>
            <person name="Fujiyama A."/>
            <person name="Anterola A."/>
            <person name="Aoki S."/>
            <person name="Ashton N."/>
            <person name="Barbazuk W.B."/>
            <person name="Barker E."/>
            <person name="Bennetzen J."/>
            <person name="Bezanilla M."/>
            <person name="Blankenship R."/>
            <person name="Cho S.H."/>
            <person name="Dutcher S."/>
            <person name="Estelle M."/>
            <person name="Fawcett J.A."/>
            <person name="Gundlach H."/>
            <person name="Hanada K."/>
            <person name="Heyl A."/>
            <person name="Hicks K.A."/>
            <person name="Hugh J."/>
            <person name="Lohr M."/>
            <person name="Mayer K."/>
            <person name="Melkozernov A."/>
            <person name="Murata T."/>
            <person name="Nelson D."/>
            <person name="Pils B."/>
            <person name="Prigge M."/>
            <person name="Reiss B."/>
            <person name="Renner T."/>
            <person name="Rombauts S."/>
            <person name="Rushton P."/>
            <person name="Sanderfoot A."/>
            <person name="Schween G."/>
            <person name="Shiu S.-H."/>
            <person name="Stueber K."/>
            <person name="Theodoulou F.L."/>
            <person name="Tu H."/>
            <person name="Van de Peer Y."/>
            <person name="Verrier P.J."/>
            <person name="Waters E."/>
            <person name="Wood A."/>
            <person name="Yang L."/>
            <person name="Cove D."/>
            <person name="Cuming A."/>
            <person name="Hasebe M."/>
            <person name="Lucas S."/>
            <person name="Mishler D.B."/>
            <person name="Reski R."/>
            <person name="Grigoriev I."/>
            <person name="Quatrano R.S."/>
            <person name="Boore J.L."/>
        </authorList>
    </citation>
    <scope>NUCLEOTIDE SEQUENCE [LARGE SCALE GENOMIC DNA]</scope>
    <source>
        <strain evidence="11 12">cv. Gransden 2004</strain>
    </source>
</reference>
<evidence type="ECO:0000259" key="9">
    <source>
        <dbReference type="Pfam" id="PF00155"/>
    </source>
</evidence>
<evidence type="ECO:0000256" key="7">
    <source>
        <dbReference type="ARBA" id="ARBA00022919"/>
    </source>
</evidence>
<dbReference type="Pfam" id="PF00155">
    <property type="entry name" value="Aminotran_1_2"/>
    <property type="match status" value="1"/>
</dbReference>
<dbReference type="InterPro" id="IPR050087">
    <property type="entry name" value="AON_synthase_class-II"/>
</dbReference>
<reference evidence="10 12" key="2">
    <citation type="journal article" date="2018" name="Plant J.">
        <title>The Physcomitrella patens chromosome-scale assembly reveals moss genome structure and evolution.</title>
        <authorList>
            <person name="Lang D."/>
            <person name="Ullrich K.K."/>
            <person name="Murat F."/>
            <person name="Fuchs J."/>
            <person name="Jenkins J."/>
            <person name="Haas F.B."/>
            <person name="Piednoel M."/>
            <person name="Gundlach H."/>
            <person name="Van Bel M."/>
            <person name="Meyberg R."/>
            <person name="Vives C."/>
            <person name="Morata J."/>
            <person name="Symeonidi A."/>
            <person name="Hiss M."/>
            <person name="Muchero W."/>
            <person name="Kamisugi Y."/>
            <person name="Saleh O."/>
            <person name="Blanc G."/>
            <person name="Decker E.L."/>
            <person name="van Gessel N."/>
            <person name="Grimwood J."/>
            <person name="Hayes R.D."/>
            <person name="Graham S.W."/>
            <person name="Gunter L.E."/>
            <person name="McDaniel S.F."/>
            <person name="Hoernstein S.N.W."/>
            <person name="Larsson A."/>
            <person name="Li F.W."/>
            <person name="Perroud P.F."/>
            <person name="Phillips J."/>
            <person name="Ranjan P."/>
            <person name="Rokshar D.S."/>
            <person name="Rothfels C.J."/>
            <person name="Schneider L."/>
            <person name="Shu S."/>
            <person name="Stevenson D.W."/>
            <person name="Thummler F."/>
            <person name="Tillich M."/>
            <person name="Villarreal Aguilar J.C."/>
            <person name="Widiez T."/>
            <person name="Wong G.K."/>
            <person name="Wymore A."/>
            <person name="Zhang Y."/>
            <person name="Zimmer A.D."/>
            <person name="Quatrano R.S."/>
            <person name="Mayer K.F.X."/>
            <person name="Goodstein D."/>
            <person name="Casacuberta J.M."/>
            <person name="Vandepoele K."/>
            <person name="Reski R."/>
            <person name="Cuming A.C."/>
            <person name="Tuskan G.A."/>
            <person name="Maumus F."/>
            <person name="Salse J."/>
            <person name="Schmutz J."/>
            <person name="Rensing S.A."/>
        </authorList>
    </citation>
    <scope>NUCLEOTIDE SEQUENCE [LARGE SCALE GENOMIC DNA]</scope>
    <source>
        <strain evidence="11 12">cv. Gransden 2004</strain>
    </source>
</reference>
<feature type="domain" description="Aminotransferase class I/classII large" evidence="9">
    <location>
        <begin position="103"/>
        <end position="450"/>
    </location>
</feature>
<comment type="similarity">
    <text evidence="4">Belongs to the class-II pyridoxal-phosphate-dependent aminotransferase family. BioF subfamily.</text>
</comment>
<dbReference type="PROSITE" id="PS00599">
    <property type="entry name" value="AA_TRANSFER_CLASS_2"/>
    <property type="match status" value="1"/>
</dbReference>
<dbReference type="Gramene" id="Pp3c12_22290V3.2">
    <property type="protein sequence ID" value="Pp3c12_22290V3.2"/>
    <property type="gene ID" value="Pp3c12_22290"/>
</dbReference>
<dbReference type="EnsemblPlants" id="Pp3c12_22290V3.2">
    <property type="protein sequence ID" value="Pp3c12_22290V3.2"/>
    <property type="gene ID" value="Pp3c12_22290"/>
</dbReference>
<gene>
    <name evidence="11" type="primary">LOC112289535</name>
    <name evidence="10" type="ORF">PHYPA_016592</name>
</gene>
<evidence type="ECO:0000256" key="8">
    <source>
        <dbReference type="RuleBase" id="RU003693"/>
    </source>
</evidence>
<reference evidence="11" key="3">
    <citation type="submission" date="2020-12" db="UniProtKB">
        <authorList>
            <consortium name="EnsemblPlants"/>
        </authorList>
    </citation>
    <scope>IDENTIFICATION</scope>
</reference>
<dbReference type="AlphaFoldDB" id="A0A2K1JRP6"/>
<keyword evidence="5" id="KW-0808">Transferase</keyword>
<dbReference type="Gene3D" id="3.40.640.10">
    <property type="entry name" value="Type I PLP-dependent aspartate aminotransferase-like (Major domain)"/>
    <property type="match status" value="1"/>
</dbReference>
<organism evidence="10">
    <name type="scientific">Physcomitrium patens</name>
    <name type="common">Spreading-leaved earth moss</name>
    <name type="synonym">Physcomitrella patens</name>
    <dbReference type="NCBI Taxonomy" id="3218"/>
    <lineage>
        <taxon>Eukaryota</taxon>
        <taxon>Viridiplantae</taxon>
        <taxon>Streptophyta</taxon>
        <taxon>Embryophyta</taxon>
        <taxon>Bryophyta</taxon>
        <taxon>Bryophytina</taxon>
        <taxon>Bryopsida</taxon>
        <taxon>Funariidae</taxon>
        <taxon>Funariales</taxon>
        <taxon>Funariaceae</taxon>
        <taxon>Physcomitrium</taxon>
    </lineage>
</organism>
<keyword evidence="12" id="KW-1185">Reference proteome</keyword>
<dbReference type="EnsemblPlants" id="Pp3c12_22290V3.1">
    <property type="protein sequence ID" value="Pp3c12_22290V3.1"/>
    <property type="gene ID" value="Pp3c12_22290"/>
</dbReference>
<dbReference type="InterPro" id="IPR015422">
    <property type="entry name" value="PyrdxlP-dep_Trfase_small"/>
</dbReference>
<dbReference type="GeneID" id="112289535"/>
<dbReference type="RefSeq" id="XP_024390563.1">
    <property type="nucleotide sequence ID" value="XM_024534795.2"/>
</dbReference>
<dbReference type="PANTHER" id="PTHR13693">
    <property type="entry name" value="CLASS II AMINOTRANSFERASE/8-AMINO-7-OXONONANOATE SYNTHASE"/>
    <property type="match status" value="1"/>
</dbReference>
<comment type="pathway">
    <text evidence="3">Sphingolipid metabolism.</text>
</comment>
<dbReference type="Proteomes" id="UP000006727">
    <property type="component" value="Chromosome 12"/>
</dbReference>
<dbReference type="Gramene" id="Pp3c12_22290V3.1">
    <property type="protein sequence ID" value="Pp3c12_22290V3.1"/>
    <property type="gene ID" value="Pp3c12_22290"/>
</dbReference>
<dbReference type="SUPFAM" id="SSF53383">
    <property type="entry name" value="PLP-dependent transferases"/>
    <property type="match status" value="1"/>
</dbReference>
<comment type="pathway">
    <text evidence="2">Lipid metabolism; sphingolipid metabolism.</text>
</comment>
<evidence type="ECO:0000256" key="3">
    <source>
        <dbReference type="ARBA" id="ARBA00004991"/>
    </source>
</evidence>